<proteinExistence type="predicted"/>
<protein>
    <submittedName>
        <fullName evidence="1">Uncharacterized protein</fullName>
    </submittedName>
</protein>
<gene>
    <name evidence="1" type="ORF">SAMD00023353_3901180</name>
</gene>
<dbReference type="Proteomes" id="UP000054516">
    <property type="component" value="Unassembled WGS sequence"/>
</dbReference>
<reference evidence="1" key="1">
    <citation type="submission" date="2016-03" db="EMBL/GenBank/DDBJ databases">
        <title>Draft genome sequence of Rosellinia necatrix.</title>
        <authorList>
            <person name="Kanematsu S."/>
        </authorList>
    </citation>
    <scope>NUCLEOTIDE SEQUENCE [LARGE SCALE GENOMIC DNA]</scope>
    <source>
        <strain evidence="1">W97</strain>
    </source>
</reference>
<evidence type="ECO:0000313" key="2">
    <source>
        <dbReference type="Proteomes" id="UP000054516"/>
    </source>
</evidence>
<keyword evidence="2" id="KW-1185">Reference proteome</keyword>
<organism evidence="1">
    <name type="scientific">Rosellinia necatrix</name>
    <name type="common">White root-rot fungus</name>
    <dbReference type="NCBI Taxonomy" id="77044"/>
    <lineage>
        <taxon>Eukaryota</taxon>
        <taxon>Fungi</taxon>
        <taxon>Dikarya</taxon>
        <taxon>Ascomycota</taxon>
        <taxon>Pezizomycotina</taxon>
        <taxon>Sordariomycetes</taxon>
        <taxon>Xylariomycetidae</taxon>
        <taxon>Xylariales</taxon>
        <taxon>Xylariaceae</taxon>
        <taxon>Rosellinia</taxon>
    </lineage>
</organism>
<evidence type="ECO:0000313" key="1">
    <source>
        <dbReference type="EMBL" id="GAW26618.1"/>
    </source>
</evidence>
<name>A0A1S8A946_ROSNE</name>
<dbReference type="AlphaFoldDB" id="A0A1S8A946"/>
<sequence>MRYALTGFGCNRSEFSWEPGVFKGSLVYGKGEVTPVEVEITEDVVNDVVDDDDDVDEMLRSMNDEYKIWQPTYSSVASNASTQLVNGGQHALATPASRRVHGTELVVSHSDG</sequence>
<dbReference type="EMBL" id="DF977484">
    <property type="protein sequence ID" value="GAW26618.1"/>
    <property type="molecule type" value="Genomic_DNA"/>
</dbReference>
<accession>A0A1S8A946</accession>